<keyword evidence="2" id="KW-1185">Reference proteome</keyword>
<dbReference type="RefSeq" id="WP_073489239.1">
    <property type="nucleotide sequence ID" value="NZ_FQVN01000013.1"/>
</dbReference>
<name>A0A1M5MJW9_STRHI</name>
<reference evidence="1 2" key="1">
    <citation type="submission" date="2016-11" db="EMBL/GenBank/DDBJ databases">
        <authorList>
            <person name="Jaros S."/>
            <person name="Januszkiewicz K."/>
            <person name="Wedrychowicz H."/>
        </authorList>
    </citation>
    <scope>NUCLEOTIDE SEQUENCE [LARGE SCALE GENOMIC DNA]</scope>
    <source>
        <strain evidence="1 2">DSM 44523</strain>
    </source>
</reference>
<evidence type="ECO:0000313" key="1">
    <source>
        <dbReference type="EMBL" id="SHG77402.1"/>
    </source>
</evidence>
<sequence length="150" mass="16615">MSYTLEFCLQARADDATFTARTVEEVDAALDRVIAAAVGNGYYHNPTALVLERPTFGPLQFPDHGLKFDVDPDQRVAALVWVGPGFDQPWMTLSNTPLPKVDLYRDLGIGLRFPANATITLDQLRAAAHEFHESGGHRPTCVEWQEAEGF</sequence>
<organism evidence="1 2">
    <name type="scientific">Streptoalloteichus hindustanus</name>
    <dbReference type="NCBI Taxonomy" id="2017"/>
    <lineage>
        <taxon>Bacteria</taxon>
        <taxon>Bacillati</taxon>
        <taxon>Actinomycetota</taxon>
        <taxon>Actinomycetes</taxon>
        <taxon>Pseudonocardiales</taxon>
        <taxon>Pseudonocardiaceae</taxon>
        <taxon>Streptoalloteichus</taxon>
    </lineage>
</organism>
<proteinExistence type="predicted"/>
<evidence type="ECO:0000313" key="2">
    <source>
        <dbReference type="Proteomes" id="UP000184501"/>
    </source>
</evidence>
<dbReference type="AlphaFoldDB" id="A0A1M5MJW9"/>
<dbReference type="STRING" id="2017.SAMN05444320_113140"/>
<dbReference type="OrthoDB" id="5185958at2"/>
<dbReference type="Proteomes" id="UP000184501">
    <property type="component" value="Unassembled WGS sequence"/>
</dbReference>
<dbReference type="EMBL" id="FQVN01000013">
    <property type="protein sequence ID" value="SHG77402.1"/>
    <property type="molecule type" value="Genomic_DNA"/>
</dbReference>
<protein>
    <submittedName>
        <fullName evidence="1">Immunity protein Imm1</fullName>
    </submittedName>
</protein>
<accession>A0A1M5MJW9</accession>
<dbReference type="Pfam" id="PF14430">
    <property type="entry name" value="Imm1"/>
    <property type="match status" value="1"/>
</dbReference>
<dbReference type="InterPro" id="IPR025680">
    <property type="entry name" value="DddI"/>
</dbReference>
<gene>
    <name evidence="1" type="ORF">SAMN05444320_113140</name>
</gene>